<reference evidence="2" key="2">
    <citation type="submission" date="2017-05" db="EMBL/GenBank/DDBJ databases">
        <authorList>
            <consortium name="The Broad Institute Genomics Platform"/>
            <consortium name="The Broad Institute Genomic Center for Infectious Diseases"/>
            <person name="Earl A."/>
            <person name="Manson A."/>
            <person name="Schwartman J."/>
            <person name="Gilmore M."/>
            <person name="Abouelleil A."/>
            <person name="Cao P."/>
            <person name="Chapman S."/>
            <person name="Cusick C."/>
            <person name="Shea T."/>
            <person name="Young S."/>
            <person name="Neafsey D."/>
            <person name="Nusbaum C."/>
            <person name="Birren B."/>
        </authorList>
    </citation>
    <scope>NUCLEOTIDE SEQUENCE</scope>
    <source>
        <strain evidence="2">9D6_DIV0238</strain>
    </source>
</reference>
<dbReference type="SUPFAM" id="SSF48452">
    <property type="entry name" value="TPR-like"/>
    <property type="match status" value="1"/>
</dbReference>
<evidence type="ECO:0000313" key="1">
    <source>
        <dbReference type="EMBL" id="OUZ33062.1"/>
    </source>
</evidence>
<keyword evidence="3" id="KW-1185">Reference proteome</keyword>
<dbReference type="InterPro" id="IPR011990">
    <property type="entry name" value="TPR-like_helical_dom_sf"/>
</dbReference>
<gene>
    <name evidence="2" type="ORF">A5889_001307</name>
    <name evidence="1" type="ORF">A5889_001771</name>
</gene>
<dbReference type="Proteomes" id="UP000196151">
    <property type="component" value="Chromosome"/>
</dbReference>
<organism evidence="1">
    <name type="scientific">Candidatus Enterococcus dunnyi</name>
    <dbReference type="NCBI Taxonomy" id="1834192"/>
    <lineage>
        <taxon>Bacteria</taxon>
        <taxon>Bacillati</taxon>
        <taxon>Bacillota</taxon>
        <taxon>Bacilli</taxon>
        <taxon>Lactobacillales</taxon>
        <taxon>Enterococcaceae</taxon>
        <taxon>Enterococcus</taxon>
    </lineage>
</organism>
<dbReference type="AlphaFoldDB" id="A0A200J765"/>
<reference evidence="2" key="3">
    <citation type="submission" date="2024-03" db="EMBL/GenBank/DDBJ databases">
        <title>The Genome Sequence of Enterococcus sp. DIV0238c.</title>
        <authorList>
            <consortium name="The Broad Institute Genomics Platform"/>
            <consortium name="The Broad Institute Microbial Omics Core"/>
            <consortium name="The Broad Institute Genomic Center for Infectious Diseases"/>
            <person name="Earl A."/>
            <person name="Manson A."/>
            <person name="Gilmore M."/>
            <person name="Schwartman J."/>
            <person name="Shea T."/>
            <person name="Abouelleil A."/>
            <person name="Cao P."/>
            <person name="Chapman S."/>
            <person name="Cusick C."/>
            <person name="Young S."/>
            <person name="Neafsey D."/>
            <person name="Nusbaum C."/>
            <person name="Birren B."/>
        </authorList>
    </citation>
    <scope>NUCLEOTIDE SEQUENCE</scope>
    <source>
        <strain evidence="2">9D6_DIV0238</strain>
    </source>
</reference>
<accession>A0A200J765</accession>
<reference evidence="1" key="1">
    <citation type="submission" date="2017-05" db="EMBL/GenBank/DDBJ databases">
        <title>The Genome Sequence of Enterococcus sp. 9D6_DIV0238.</title>
        <authorList>
            <consortium name="The Broad Institute Genomics Platform"/>
            <consortium name="The Broad Institute Genomic Center for Infectious Diseases"/>
            <person name="Earl A."/>
            <person name="Manson A."/>
            <person name="Schwartman J."/>
            <person name="Gilmore M."/>
            <person name="Abouelleil A."/>
            <person name="Cao P."/>
            <person name="Chapman S."/>
            <person name="Cusick C."/>
            <person name="Shea T."/>
            <person name="Young S."/>
            <person name="Neafsey D."/>
            <person name="Nusbaum C."/>
            <person name="Birren B."/>
        </authorList>
    </citation>
    <scope>NUCLEOTIDE SEQUENCE [LARGE SCALE GENOMIC DNA]</scope>
    <source>
        <strain evidence="1">9D6_DIV0238</strain>
    </source>
</reference>
<name>A0A200J765_9ENTE</name>
<evidence type="ECO:0000313" key="3">
    <source>
        <dbReference type="Proteomes" id="UP000196151"/>
    </source>
</evidence>
<dbReference type="EMBL" id="CP147246">
    <property type="protein sequence ID" value="WYJ93805.1"/>
    <property type="molecule type" value="Genomic_DNA"/>
</dbReference>
<sequence>MFNKGKIKKWFKYGEQAMEAKDYKQAVYFFKLVIEGSMKHGGVRFNDCFNALVHLGDIYNEEQCFEEADQLYRMAAGMDSSAKYVLLKDEIFHTEFGYETNRKKWLKRNMIDYTDIIQAKKKNHWGFLIDEIKTEKQSGTALKKMKKQSKTDPSEESIWSYGDYLDTSTF</sequence>
<dbReference type="EMBL" id="NIBQ01000002">
    <property type="protein sequence ID" value="OUZ33062.1"/>
    <property type="molecule type" value="Genomic_DNA"/>
</dbReference>
<proteinExistence type="predicted"/>
<dbReference type="OrthoDB" id="2182022at2"/>
<evidence type="ECO:0000313" key="2">
    <source>
        <dbReference type="EMBL" id="WYJ93805.1"/>
    </source>
</evidence>
<dbReference type="RefSeq" id="WP_087640885.1">
    <property type="nucleotide sequence ID" value="NZ_CP147246.1"/>
</dbReference>
<dbReference type="Gene3D" id="1.25.40.10">
    <property type="entry name" value="Tetratricopeptide repeat domain"/>
    <property type="match status" value="1"/>
</dbReference>
<protein>
    <submittedName>
        <fullName evidence="1">Uncharacterized protein</fullName>
    </submittedName>
</protein>